<dbReference type="EMBL" id="JACIEK010000001">
    <property type="protein sequence ID" value="MBB3996396.1"/>
    <property type="molecule type" value="Genomic_DNA"/>
</dbReference>
<evidence type="ECO:0000313" key="3">
    <source>
        <dbReference type="EMBL" id="MBB3996396.1"/>
    </source>
</evidence>
<feature type="signal peptide" evidence="2">
    <location>
        <begin position="1"/>
        <end position="19"/>
    </location>
</feature>
<feature type="chain" id="PRO_5030726010" evidence="2">
    <location>
        <begin position="20"/>
        <end position="443"/>
    </location>
</feature>
<dbReference type="AlphaFoldDB" id="A0A7W6E7X6"/>
<dbReference type="Proteomes" id="UP000542776">
    <property type="component" value="Unassembled WGS sequence"/>
</dbReference>
<dbReference type="RefSeq" id="WP_183197009.1">
    <property type="nucleotide sequence ID" value="NZ_JACIEK010000001.1"/>
</dbReference>
<proteinExistence type="predicted"/>
<evidence type="ECO:0000313" key="4">
    <source>
        <dbReference type="Proteomes" id="UP000542776"/>
    </source>
</evidence>
<keyword evidence="2" id="KW-0732">Signal</keyword>
<comment type="caution">
    <text evidence="3">The sequence shown here is derived from an EMBL/GenBank/DDBJ whole genome shotgun (WGS) entry which is preliminary data.</text>
</comment>
<protein>
    <submittedName>
        <fullName evidence="3">Chemotaxis protein MotC</fullName>
    </submittedName>
</protein>
<accession>A0A7W6E7X6</accession>
<name>A0A7W6E7X6_9HYPH</name>
<feature type="region of interest" description="Disordered" evidence="1">
    <location>
        <begin position="36"/>
        <end position="62"/>
    </location>
</feature>
<organism evidence="3 4">
    <name type="scientific">Aureimonas pseudogalii</name>
    <dbReference type="NCBI Taxonomy" id="1744844"/>
    <lineage>
        <taxon>Bacteria</taxon>
        <taxon>Pseudomonadati</taxon>
        <taxon>Pseudomonadota</taxon>
        <taxon>Alphaproteobacteria</taxon>
        <taxon>Hyphomicrobiales</taxon>
        <taxon>Aurantimonadaceae</taxon>
        <taxon>Aureimonas</taxon>
    </lineage>
</organism>
<keyword evidence="4" id="KW-1185">Reference proteome</keyword>
<sequence>MRRAAGWTLGVLMLGQALALPVPALAEAAEAETAASSADHGAAAAPGAAEGEAPATGAAHGQAAATGAALATAPFDPSWKTSRTPMPFDVMRSVQFLQDQVARGNDRAIRVQALLLRRFGPTFLEADPVVWKDPRNVRAVILFTLSGGSSEVIDRLAGESLLDETQTALVQGASAYVRNDLETAAKRLLEVDLASLEPVLAAQLSLVLGQILQIDHPADALPHLDRARLLAPGTLIEEAALRLEATLVEAQGERTFADRLARQYFDRYADSSYAGNFEARFAAIYVGRAKTDPGAAMAAMADVLAGLPDPRQARLFLSASRRSLVEGNLKFANDAAQKGLSLEGVAEADRVRGRLYEVASRLGTTDPAGARSELEAIDAAQLHPEDAKLLDAAFGVLDSIDAHPLVAAADPVAAPSTPEAPSVLSRAEQALAQASQDLIASKP</sequence>
<gene>
    <name evidence="3" type="ORF">GGR04_000217</name>
</gene>
<evidence type="ECO:0000256" key="1">
    <source>
        <dbReference type="SAM" id="MobiDB-lite"/>
    </source>
</evidence>
<reference evidence="3 4" key="1">
    <citation type="submission" date="2020-08" db="EMBL/GenBank/DDBJ databases">
        <title>Genomic Encyclopedia of Type Strains, Phase IV (KMG-IV): sequencing the most valuable type-strain genomes for metagenomic binning, comparative biology and taxonomic classification.</title>
        <authorList>
            <person name="Goeker M."/>
        </authorList>
    </citation>
    <scope>NUCLEOTIDE SEQUENCE [LARGE SCALE GENOMIC DNA]</scope>
    <source>
        <strain evidence="3 4">DSM 102238</strain>
    </source>
</reference>
<evidence type="ECO:0000256" key="2">
    <source>
        <dbReference type="SAM" id="SignalP"/>
    </source>
</evidence>